<dbReference type="InterPro" id="IPR045099">
    <property type="entry name" value="PITH1-like"/>
</dbReference>
<dbReference type="STRING" id="27342.A0A0H2S8N5"/>
<dbReference type="Pfam" id="PF06201">
    <property type="entry name" value="PITH"/>
    <property type="match status" value="1"/>
</dbReference>
<comment type="similarity">
    <text evidence="1">Belongs to the PITHD1 family.</text>
</comment>
<gene>
    <name evidence="3" type="ORF">SCHPADRAFT_900170</name>
</gene>
<organism evidence="3 4">
    <name type="scientific">Schizopora paradoxa</name>
    <dbReference type="NCBI Taxonomy" id="27342"/>
    <lineage>
        <taxon>Eukaryota</taxon>
        <taxon>Fungi</taxon>
        <taxon>Dikarya</taxon>
        <taxon>Basidiomycota</taxon>
        <taxon>Agaricomycotina</taxon>
        <taxon>Agaricomycetes</taxon>
        <taxon>Hymenochaetales</taxon>
        <taxon>Schizoporaceae</taxon>
        <taxon>Schizopora</taxon>
    </lineage>
</organism>
<dbReference type="OrthoDB" id="10263751at2759"/>
<evidence type="ECO:0000313" key="4">
    <source>
        <dbReference type="Proteomes" id="UP000053477"/>
    </source>
</evidence>
<dbReference type="PANTHER" id="PTHR12175">
    <property type="entry name" value="AD039 HT014 THIOREDOXIN FAMILY TRP26"/>
    <property type="match status" value="1"/>
</dbReference>
<dbReference type="FunCoup" id="A0A0H2S8N5">
    <property type="interactions" value="652"/>
</dbReference>
<sequence length="177" mass="19497">MSSSSTVEKADISLIPNFDPSQLNCLNEASAHTLKEMIKSPNAYLESDADEQLILNIHFLQKVRVKSITLRTSEAAKDQAPKDILLFINKPSLGFEDVEDNTAVIQKITLSPEDAVKGASIPLRYVKFQNVHSLHIFVSTNAGDAETTRIDSLDVVGSLNEVPKDVSNLGKEEEHDH</sequence>
<dbReference type="InParanoid" id="A0A0H2S8N5"/>
<dbReference type="SUPFAM" id="SSF49785">
    <property type="entry name" value="Galactose-binding domain-like"/>
    <property type="match status" value="1"/>
</dbReference>
<accession>A0A0H2S8N5</accession>
<dbReference type="GO" id="GO:0005737">
    <property type="term" value="C:cytoplasm"/>
    <property type="evidence" value="ECO:0007669"/>
    <property type="project" value="UniProtKB-ARBA"/>
</dbReference>
<proteinExistence type="inferred from homology"/>
<dbReference type="InterPro" id="IPR037047">
    <property type="entry name" value="PITH_dom_sf"/>
</dbReference>
<dbReference type="InterPro" id="IPR010400">
    <property type="entry name" value="PITH_dom"/>
</dbReference>
<reference evidence="3 4" key="1">
    <citation type="submission" date="2015-04" db="EMBL/GenBank/DDBJ databases">
        <title>Complete genome sequence of Schizopora paradoxa KUC8140, a cosmopolitan wood degrader in East Asia.</title>
        <authorList>
            <consortium name="DOE Joint Genome Institute"/>
            <person name="Min B."/>
            <person name="Park H."/>
            <person name="Jang Y."/>
            <person name="Kim J.-J."/>
            <person name="Kim K.H."/>
            <person name="Pangilinan J."/>
            <person name="Lipzen A."/>
            <person name="Riley R."/>
            <person name="Grigoriev I.V."/>
            <person name="Spatafora J.W."/>
            <person name="Choi I.-G."/>
        </authorList>
    </citation>
    <scope>NUCLEOTIDE SEQUENCE [LARGE SCALE GENOMIC DNA]</scope>
    <source>
        <strain evidence="3 4">KUC8140</strain>
    </source>
</reference>
<dbReference type="AlphaFoldDB" id="A0A0H2S8N5"/>
<keyword evidence="4" id="KW-1185">Reference proteome</keyword>
<dbReference type="PROSITE" id="PS51532">
    <property type="entry name" value="PITH"/>
    <property type="match status" value="1"/>
</dbReference>
<evidence type="ECO:0000256" key="1">
    <source>
        <dbReference type="ARBA" id="ARBA00025788"/>
    </source>
</evidence>
<evidence type="ECO:0000259" key="2">
    <source>
        <dbReference type="PROSITE" id="PS51532"/>
    </source>
</evidence>
<dbReference type="InterPro" id="IPR008979">
    <property type="entry name" value="Galactose-bd-like_sf"/>
</dbReference>
<feature type="domain" description="PITH" evidence="2">
    <location>
        <begin position="3"/>
        <end position="175"/>
    </location>
</feature>
<protein>
    <submittedName>
        <fullName evidence="3">DUF1000-domain-containing protein</fullName>
    </submittedName>
</protein>
<dbReference type="PANTHER" id="PTHR12175:SF5">
    <property type="entry name" value="OS03G0795500 PROTEIN"/>
    <property type="match status" value="1"/>
</dbReference>
<evidence type="ECO:0000313" key="3">
    <source>
        <dbReference type="EMBL" id="KLO17988.1"/>
    </source>
</evidence>
<dbReference type="Proteomes" id="UP000053477">
    <property type="component" value="Unassembled WGS sequence"/>
</dbReference>
<dbReference type="EMBL" id="KQ085899">
    <property type="protein sequence ID" value="KLO17988.1"/>
    <property type="molecule type" value="Genomic_DNA"/>
</dbReference>
<name>A0A0H2S8N5_9AGAM</name>
<dbReference type="Gene3D" id="2.60.120.470">
    <property type="entry name" value="PITH domain"/>
    <property type="match status" value="1"/>
</dbReference>